<dbReference type="GO" id="GO:0005886">
    <property type="term" value="C:plasma membrane"/>
    <property type="evidence" value="ECO:0007669"/>
    <property type="project" value="UniProtKB-SubCell"/>
</dbReference>
<feature type="transmembrane region" description="Helical" evidence="6">
    <location>
        <begin position="337"/>
        <end position="357"/>
    </location>
</feature>
<evidence type="ECO:0000313" key="8">
    <source>
        <dbReference type="EMBL" id="MDQ0315923.1"/>
    </source>
</evidence>
<dbReference type="InterPro" id="IPR011701">
    <property type="entry name" value="MFS"/>
</dbReference>
<keyword evidence="4 6" id="KW-1133">Transmembrane helix</keyword>
<dbReference type="RefSeq" id="WP_306885751.1">
    <property type="nucleotide sequence ID" value="NZ_JAUSUL010000002.1"/>
</dbReference>
<feature type="transmembrane region" description="Helical" evidence="6">
    <location>
        <begin position="247"/>
        <end position="268"/>
    </location>
</feature>
<keyword evidence="9" id="KW-1185">Reference proteome</keyword>
<dbReference type="Pfam" id="PF07690">
    <property type="entry name" value="MFS_1"/>
    <property type="match status" value="1"/>
</dbReference>
<feature type="transmembrane region" description="Helical" evidence="6">
    <location>
        <begin position="305"/>
        <end position="325"/>
    </location>
</feature>
<feature type="transmembrane region" description="Helical" evidence="6">
    <location>
        <begin position="7"/>
        <end position="24"/>
    </location>
</feature>
<sequence>MPLFPRVFIPFSAGYLVSYLIRVINAVAGEPIAAEFDLLPGELGFLTSVYFLSFACAQLPNGILMDRFGPRRVQAALLLVGCLGTLAFARAESFAGLGVSRFVMGLGLAACLTAPLTAYRLWFGVERLSMVTGLHMAVGGLGAFLGGAPTDALIRLLGWRGVFDVVAVVLLITAALTFFFVPKRDYPSSPLPVSTLIRELSRILIAKPFWRLCPLSVSVQGIALSVGSLWAGPWLRDAAGVSSQVAAIWMSAIAVALVVGFLLFGWLGQRAAARGLSSERVFLAGSLGFLIVQILMAVLPPQTAAPLWLAYAVFGSVGVTSFVVAARSFPSAMAGRVNTALNFFIFVMAFLIQWLFGEFLDLFPASDGGATAAGYRWMFAILALFQAVTFVPFLLWRRPEA</sequence>
<gene>
    <name evidence="8" type="ORF">J2S73_002380</name>
</gene>
<keyword evidence="2" id="KW-1003">Cell membrane</keyword>
<evidence type="ECO:0000259" key="7">
    <source>
        <dbReference type="PROSITE" id="PS50850"/>
    </source>
</evidence>
<evidence type="ECO:0000256" key="2">
    <source>
        <dbReference type="ARBA" id="ARBA00022475"/>
    </source>
</evidence>
<name>A0AAE3VPM8_9HYPH</name>
<organism evidence="8 9">
    <name type="scientific">Amorphus orientalis</name>
    <dbReference type="NCBI Taxonomy" id="649198"/>
    <lineage>
        <taxon>Bacteria</taxon>
        <taxon>Pseudomonadati</taxon>
        <taxon>Pseudomonadota</taxon>
        <taxon>Alphaproteobacteria</taxon>
        <taxon>Hyphomicrobiales</taxon>
        <taxon>Amorphaceae</taxon>
        <taxon>Amorphus</taxon>
    </lineage>
</organism>
<feature type="transmembrane region" description="Helical" evidence="6">
    <location>
        <begin position="280"/>
        <end position="299"/>
    </location>
</feature>
<keyword evidence="5 6" id="KW-0472">Membrane</keyword>
<keyword evidence="3 6" id="KW-0812">Transmembrane</keyword>
<evidence type="ECO:0000256" key="4">
    <source>
        <dbReference type="ARBA" id="ARBA00022989"/>
    </source>
</evidence>
<dbReference type="PANTHER" id="PTHR43124:SF3">
    <property type="entry name" value="CHLORAMPHENICOL EFFLUX PUMP RV0191"/>
    <property type="match status" value="1"/>
</dbReference>
<feature type="domain" description="Major facilitator superfamily (MFS) profile" evidence="7">
    <location>
        <begin position="6"/>
        <end position="401"/>
    </location>
</feature>
<dbReference type="EMBL" id="JAUSUL010000002">
    <property type="protein sequence ID" value="MDQ0315923.1"/>
    <property type="molecule type" value="Genomic_DNA"/>
</dbReference>
<dbReference type="PANTHER" id="PTHR43124">
    <property type="entry name" value="PURINE EFFLUX PUMP PBUE"/>
    <property type="match status" value="1"/>
</dbReference>
<dbReference type="InterPro" id="IPR036259">
    <property type="entry name" value="MFS_trans_sf"/>
</dbReference>
<comment type="caution">
    <text evidence="8">The sequence shown here is derived from an EMBL/GenBank/DDBJ whole genome shotgun (WGS) entry which is preliminary data.</text>
</comment>
<comment type="subcellular location">
    <subcellularLocation>
        <location evidence="1">Cell membrane</location>
        <topology evidence="1">Multi-pass membrane protein</topology>
    </subcellularLocation>
</comment>
<evidence type="ECO:0000256" key="1">
    <source>
        <dbReference type="ARBA" id="ARBA00004651"/>
    </source>
</evidence>
<dbReference type="AlphaFoldDB" id="A0AAE3VPM8"/>
<feature type="transmembrane region" description="Helical" evidence="6">
    <location>
        <begin position="377"/>
        <end position="396"/>
    </location>
</feature>
<dbReference type="InterPro" id="IPR020846">
    <property type="entry name" value="MFS_dom"/>
</dbReference>
<dbReference type="PROSITE" id="PS50850">
    <property type="entry name" value="MFS"/>
    <property type="match status" value="1"/>
</dbReference>
<protein>
    <submittedName>
        <fullName evidence="8">MFS family permease</fullName>
    </submittedName>
</protein>
<dbReference type="Proteomes" id="UP001229244">
    <property type="component" value="Unassembled WGS sequence"/>
</dbReference>
<accession>A0AAE3VPM8</accession>
<feature type="transmembrane region" description="Helical" evidence="6">
    <location>
        <begin position="161"/>
        <end position="181"/>
    </location>
</feature>
<dbReference type="Gene3D" id="1.20.1250.20">
    <property type="entry name" value="MFS general substrate transporter like domains"/>
    <property type="match status" value="2"/>
</dbReference>
<feature type="transmembrane region" description="Helical" evidence="6">
    <location>
        <begin position="130"/>
        <end position="149"/>
    </location>
</feature>
<reference evidence="8" key="1">
    <citation type="submission" date="2023-07" db="EMBL/GenBank/DDBJ databases">
        <title>Genomic Encyclopedia of Type Strains, Phase IV (KMG-IV): sequencing the most valuable type-strain genomes for metagenomic binning, comparative biology and taxonomic classification.</title>
        <authorList>
            <person name="Goeker M."/>
        </authorList>
    </citation>
    <scope>NUCLEOTIDE SEQUENCE</scope>
    <source>
        <strain evidence="8">DSM 21202</strain>
    </source>
</reference>
<feature type="transmembrane region" description="Helical" evidence="6">
    <location>
        <begin position="76"/>
        <end position="96"/>
    </location>
</feature>
<dbReference type="SUPFAM" id="SSF103473">
    <property type="entry name" value="MFS general substrate transporter"/>
    <property type="match status" value="1"/>
</dbReference>
<feature type="transmembrane region" description="Helical" evidence="6">
    <location>
        <begin position="44"/>
        <end position="64"/>
    </location>
</feature>
<evidence type="ECO:0000256" key="6">
    <source>
        <dbReference type="SAM" id="Phobius"/>
    </source>
</evidence>
<feature type="transmembrane region" description="Helical" evidence="6">
    <location>
        <begin position="102"/>
        <end position="123"/>
    </location>
</feature>
<feature type="transmembrane region" description="Helical" evidence="6">
    <location>
        <begin position="212"/>
        <end position="235"/>
    </location>
</feature>
<dbReference type="GO" id="GO:0022857">
    <property type="term" value="F:transmembrane transporter activity"/>
    <property type="evidence" value="ECO:0007669"/>
    <property type="project" value="InterPro"/>
</dbReference>
<proteinExistence type="predicted"/>
<evidence type="ECO:0000313" key="9">
    <source>
        <dbReference type="Proteomes" id="UP001229244"/>
    </source>
</evidence>
<evidence type="ECO:0000256" key="5">
    <source>
        <dbReference type="ARBA" id="ARBA00023136"/>
    </source>
</evidence>
<dbReference type="InterPro" id="IPR050189">
    <property type="entry name" value="MFS_Efflux_Transporters"/>
</dbReference>
<evidence type="ECO:0000256" key="3">
    <source>
        <dbReference type="ARBA" id="ARBA00022692"/>
    </source>
</evidence>